<reference evidence="1" key="1">
    <citation type="journal article" date="2015" name="Nature">
        <title>Complex archaea that bridge the gap between prokaryotes and eukaryotes.</title>
        <authorList>
            <person name="Spang A."/>
            <person name="Saw J.H."/>
            <person name="Jorgensen S.L."/>
            <person name="Zaremba-Niedzwiedzka K."/>
            <person name="Martijn J."/>
            <person name="Lind A.E."/>
            <person name="van Eijk R."/>
            <person name="Schleper C."/>
            <person name="Guy L."/>
            <person name="Ettema T.J."/>
        </authorList>
    </citation>
    <scope>NUCLEOTIDE SEQUENCE</scope>
</reference>
<proteinExistence type="predicted"/>
<comment type="caution">
    <text evidence="1">The sequence shown here is derived from an EMBL/GenBank/DDBJ whole genome shotgun (WGS) entry which is preliminary data.</text>
</comment>
<dbReference type="AlphaFoldDB" id="A0A0F9IBU2"/>
<gene>
    <name evidence="1" type="ORF">LCGC14_1960620</name>
</gene>
<sequence>MADARGWTKTSHKKAYGTLVKGKKGRKGEFTQCMNKMKGKVDDPAAYCMSLKVKGGIPTSEVAALAIIDGVPIMEVISALAQ</sequence>
<dbReference type="EMBL" id="LAZR01021582">
    <property type="protein sequence ID" value="KKL84847.1"/>
    <property type="molecule type" value="Genomic_DNA"/>
</dbReference>
<accession>A0A0F9IBU2</accession>
<protein>
    <submittedName>
        <fullName evidence="1">Uncharacterized protein</fullName>
    </submittedName>
</protein>
<organism evidence="1">
    <name type="scientific">marine sediment metagenome</name>
    <dbReference type="NCBI Taxonomy" id="412755"/>
    <lineage>
        <taxon>unclassified sequences</taxon>
        <taxon>metagenomes</taxon>
        <taxon>ecological metagenomes</taxon>
    </lineage>
</organism>
<evidence type="ECO:0000313" key="1">
    <source>
        <dbReference type="EMBL" id="KKL84847.1"/>
    </source>
</evidence>
<name>A0A0F9IBU2_9ZZZZ</name>